<reference evidence="1" key="1">
    <citation type="submission" date="2022-08" db="EMBL/GenBank/DDBJ databases">
        <authorList>
            <person name="Gutierrez-Valencia J."/>
        </authorList>
    </citation>
    <scope>NUCLEOTIDE SEQUENCE</scope>
</reference>
<accession>A0AAV0PTW5</accession>
<organism evidence="1 2">
    <name type="scientific">Linum tenue</name>
    <dbReference type="NCBI Taxonomy" id="586396"/>
    <lineage>
        <taxon>Eukaryota</taxon>
        <taxon>Viridiplantae</taxon>
        <taxon>Streptophyta</taxon>
        <taxon>Embryophyta</taxon>
        <taxon>Tracheophyta</taxon>
        <taxon>Spermatophyta</taxon>
        <taxon>Magnoliopsida</taxon>
        <taxon>eudicotyledons</taxon>
        <taxon>Gunneridae</taxon>
        <taxon>Pentapetalae</taxon>
        <taxon>rosids</taxon>
        <taxon>fabids</taxon>
        <taxon>Malpighiales</taxon>
        <taxon>Linaceae</taxon>
        <taxon>Linum</taxon>
    </lineage>
</organism>
<evidence type="ECO:0000313" key="1">
    <source>
        <dbReference type="EMBL" id="CAI0473706.1"/>
    </source>
</evidence>
<dbReference type="EMBL" id="CAMGYJ010000009">
    <property type="protein sequence ID" value="CAI0473706.1"/>
    <property type="molecule type" value="Genomic_DNA"/>
</dbReference>
<comment type="caution">
    <text evidence="1">The sequence shown here is derived from an EMBL/GenBank/DDBJ whole genome shotgun (WGS) entry which is preliminary data.</text>
</comment>
<sequence>MFVVLLESERPAVRPDGLPSGGGFLRSVVVAHPIFHLVPRLLAPGALPGSPIRLLPPRRPRFLRRRRRFPQRQRYVEEK</sequence>
<protein>
    <submittedName>
        <fullName evidence="1">Uncharacterized protein</fullName>
    </submittedName>
</protein>
<proteinExistence type="predicted"/>
<evidence type="ECO:0000313" key="2">
    <source>
        <dbReference type="Proteomes" id="UP001154282"/>
    </source>
</evidence>
<dbReference type="AlphaFoldDB" id="A0AAV0PTW5"/>
<gene>
    <name evidence="1" type="ORF">LITE_LOCUS39751</name>
</gene>
<keyword evidence="2" id="KW-1185">Reference proteome</keyword>
<name>A0AAV0PTW5_9ROSI</name>
<dbReference type="Proteomes" id="UP001154282">
    <property type="component" value="Unassembled WGS sequence"/>
</dbReference>